<keyword evidence="11" id="KW-0539">Nucleus</keyword>
<evidence type="ECO:0000313" key="24">
    <source>
        <dbReference type="Proteomes" id="UP000235392"/>
    </source>
</evidence>
<feature type="region of interest" description="Disordered" evidence="16">
    <location>
        <begin position="372"/>
        <end position="460"/>
    </location>
</feature>
<evidence type="ECO:0000259" key="17">
    <source>
        <dbReference type="Pfam" id="PF01331"/>
    </source>
</evidence>
<dbReference type="EMBL" id="PGCJ01000098">
    <property type="protein sequence ID" value="PLW49066.1"/>
    <property type="molecule type" value="Genomic_DNA"/>
</dbReference>
<evidence type="ECO:0000256" key="3">
    <source>
        <dbReference type="ARBA" id="ARBA00012475"/>
    </source>
</evidence>
<name>A0A2N5T2A7_9BASI</name>
<keyword evidence="23" id="KW-1185">Reference proteome</keyword>
<dbReference type="EMBL" id="PGCI01000004">
    <property type="protein sequence ID" value="PLW51719.1"/>
    <property type="molecule type" value="Genomic_DNA"/>
</dbReference>
<comment type="similarity">
    <text evidence="2">Belongs to the eukaryotic GTase family.</text>
</comment>
<sequence length="476" mass="54345">MVNANFPVPDRIPGQLITDHQHLYFLKQHLAHLCGLRGSQRFPGSQPVSFTQKSLELLESEDFWVCEKSDGVRVMVLIVVKSTPQGPLQEVYFIDRKDEFFLIENITFPHYENHNRLLKDTILDGELVIDVNPTTGVQQLRFLAFDCIVWEASNLMMRPLMNRYGRLKDWVIAPLKKLINMHPQLRDKMPFDVQLKTMELAYGIDKVLHHDLPKLTHGNDGLIFTSATAPYRIGTDPKILKWKPPSENSIDFRLELRFPPLSDDPSEADFYAKPLFVLMMNCGKEGEQFFDTLEMSDQEWLERKERREQLDNRVVEVVWDTTLQTWKILRFRDDKRNGNYRAVVFSILDSIRDGVEAAELIKRSAKIRQAWKARAQAQSSNPQPTGNKSPPRLQQESNSRPTAPPKSPPRAYNKPSGSRSPPQPRQLPHPTTAGPAKPPPATIAINVVGGNPRTKGKKKTYTVARVGTVAATMKRI</sequence>
<dbReference type="InterPro" id="IPR001339">
    <property type="entry name" value="mRNA_cap_enzyme_adenylation"/>
</dbReference>
<dbReference type="GO" id="GO:0006370">
    <property type="term" value="P:7-methylguanosine mRNA capping"/>
    <property type="evidence" value="ECO:0007669"/>
    <property type="project" value="UniProtKB-KW"/>
</dbReference>
<comment type="subunit">
    <text evidence="15">Heterodimer. The mRNA-capping enzyme is composed of two separate chains alpha and beta, respectively a mRNA guanylyltransferase and an mRNA 5'-triphosphate monophosphatase.</text>
</comment>
<dbReference type="PANTHER" id="PTHR10367">
    <property type="entry name" value="MRNA-CAPPING ENZYME"/>
    <property type="match status" value="1"/>
</dbReference>
<dbReference type="SUPFAM" id="SSF50249">
    <property type="entry name" value="Nucleic acid-binding proteins"/>
    <property type="match status" value="1"/>
</dbReference>
<evidence type="ECO:0000256" key="9">
    <source>
        <dbReference type="ARBA" id="ARBA00023042"/>
    </source>
</evidence>
<dbReference type="STRING" id="200324.A0A2N5T2A7"/>
<dbReference type="EMBL" id="PGCJ01000810">
    <property type="protein sequence ID" value="PLW19604.1"/>
    <property type="molecule type" value="Genomic_DNA"/>
</dbReference>
<evidence type="ECO:0000256" key="4">
    <source>
        <dbReference type="ARBA" id="ARBA00019171"/>
    </source>
</evidence>
<dbReference type="InterPro" id="IPR051029">
    <property type="entry name" value="mRNA_Capping_Enz/RNA_Phosphat"/>
</dbReference>
<evidence type="ECO:0000256" key="8">
    <source>
        <dbReference type="ARBA" id="ARBA00022741"/>
    </source>
</evidence>
<dbReference type="FunFam" id="3.30.470.30:FF:000011">
    <property type="entry name" value="mRNA-capping enzyme subunit alpha"/>
    <property type="match status" value="1"/>
</dbReference>
<evidence type="ECO:0000256" key="5">
    <source>
        <dbReference type="ARBA" id="ARBA00022664"/>
    </source>
</evidence>
<feature type="compositionally biased region" description="Polar residues" evidence="16">
    <location>
        <begin position="376"/>
        <end position="401"/>
    </location>
</feature>
<evidence type="ECO:0000256" key="13">
    <source>
        <dbReference type="ARBA" id="ARBA00030702"/>
    </source>
</evidence>
<comment type="subcellular location">
    <subcellularLocation>
        <location evidence="1">Nucleus</location>
    </subcellularLocation>
</comment>
<dbReference type="SUPFAM" id="SSF56091">
    <property type="entry name" value="DNA ligase/mRNA capping enzyme, catalytic domain"/>
    <property type="match status" value="1"/>
</dbReference>
<evidence type="ECO:0000256" key="11">
    <source>
        <dbReference type="ARBA" id="ARBA00023242"/>
    </source>
</evidence>
<evidence type="ECO:0000256" key="10">
    <source>
        <dbReference type="ARBA" id="ARBA00023134"/>
    </source>
</evidence>
<evidence type="ECO:0000256" key="7">
    <source>
        <dbReference type="ARBA" id="ARBA00022695"/>
    </source>
</evidence>
<evidence type="ECO:0000259" key="18">
    <source>
        <dbReference type="Pfam" id="PF03919"/>
    </source>
</evidence>
<evidence type="ECO:0000256" key="16">
    <source>
        <dbReference type="SAM" id="MobiDB-lite"/>
    </source>
</evidence>
<dbReference type="GO" id="GO:0005525">
    <property type="term" value="F:GTP binding"/>
    <property type="evidence" value="ECO:0007669"/>
    <property type="project" value="UniProtKB-KW"/>
</dbReference>
<dbReference type="OrthoDB" id="200924at2759"/>
<comment type="caution">
    <text evidence="19">The sequence shown here is derived from an EMBL/GenBank/DDBJ whole genome shotgun (WGS) entry which is preliminary data.</text>
</comment>
<evidence type="ECO:0000256" key="6">
    <source>
        <dbReference type="ARBA" id="ARBA00022679"/>
    </source>
</evidence>
<dbReference type="Gene3D" id="2.40.50.140">
    <property type="entry name" value="Nucleic acid-binding proteins"/>
    <property type="match status" value="1"/>
</dbReference>
<dbReference type="AlphaFoldDB" id="A0A2N5T2A7"/>
<dbReference type="Pfam" id="PF03919">
    <property type="entry name" value="mRNA_cap_C"/>
    <property type="match status" value="1"/>
</dbReference>
<dbReference type="EC" id="2.7.7.50" evidence="3"/>
<keyword evidence="7" id="KW-0548">Nucleotidyltransferase</keyword>
<evidence type="ECO:0000256" key="14">
    <source>
        <dbReference type="ARBA" id="ARBA00044624"/>
    </source>
</evidence>
<dbReference type="InterPro" id="IPR013846">
    <property type="entry name" value="mRNA_cap_enzyme_C"/>
</dbReference>
<evidence type="ECO:0000313" key="22">
    <source>
        <dbReference type="EMBL" id="PLW51719.1"/>
    </source>
</evidence>
<evidence type="ECO:0000256" key="1">
    <source>
        <dbReference type="ARBA" id="ARBA00004123"/>
    </source>
</evidence>
<protein>
    <recommendedName>
        <fullName evidence="4">mRNA-capping enzyme subunit alpha</fullName>
        <ecNumber evidence="3">2.7.7.50</ecNumber>
    </recommendedName>
    <alternativeName>
        <fullName evidence="12">GTP--RNA guanylyltransferase</fullName>
    </alternativeName>
    <alternativeName>
        <fullName evidence="13">mRNA guanylyltransferase</fullName>
    </alternativeName>
</protein>
<dbReference type="InterPro" id="IPR012340">
    <property type="entry name" value="NA-bd_OB-fold"/>
</dbReference>
<proteinExistence type="inferred from homology"/>
<evidence type="ECO:0000313" key="23">
    <source>
        <dbReference type="Proteomes" id="UP000235388"/>
    </source>
</evidence>
<organism evidence="19 23">
    <name type="scientific">Puccinia coronata f. sp. avenae</name>
    <dbReference type="NCBI Taxonomy" id="200324"/>
    <lineage>
        <taxon>Eukaryota</taxon>
        <taxon>Fungi</taxon>
        <taxon>Dikarya</taxon>
        <taxon>Basidiomycota</taxon>
        <taxon>Pucciniomycotina</taxon>
        <taxon>Pucciniomycetes</taxon>
        <taxon>Pucciniales</taxon>
        <taxon>Pucciniaceae</taxon>
        <taxon>Puccinia</taxon>
    </lineage>
</organism>
<evidence type="ECO:0000313" key="19">
    <source>
        <dbReference type="EMBL" id="PLW19604.1"/>
    </source>
</evidence>
<keyword evidence="6" id="KW-0808">Transferase</keyword>
<dbReference type="Pfam" id="PF01331">
    <property type="entry name" value="mRNA_cap_enzyme"/>
    <property type="match status" value="1"/>
</dbReference>
<dbReference type="GO" id="GO:0004484">
    <property type="term" value="F:mRNA guanylyltransferase activity"/>
    <property type="evidence" value="ECO:0007669"/>
    <property type="project" value="UniProtKB-EC"/>
</dbReference>
<gene>
    <name evidence="21" type="ORF">PCANC_12133</name>
    <name evidence="19" type="ORF">PCANC_14944</name>
    <name evidence="22" type="ORF">PCASD_00563</name>
    <name evidence="20" type="ORF">PCASD_16503</name>
</gene>
<evidence type="ECO:0000313" key="21">
    <source>
        <dbReference type="EMBL" id="PLW49066.1"/>
    </source>
</evidence>
<dbReference type="GO" id="GO:0005634">
    <property type="term" value="C:nucleus"/>
    <property type="evidence" value="ECO:0007669"/>
    <property type="project" value="UniProtKB-SubCell"/>
</dbReference>
<keyword evidence="9" id="KW-0506">mRNA capping</keyword>
<dbReference type="PANTHER" id="PTHR10367:SF17">
    <property type="entry name" value="MRNA-CAPPING ENZYME"/>
    <property type="match status" value="1"/>
</dbReference>
<evidence type="ECO:0000256" key="12">
    <source>
        <dbReference type="ARBA" id="ARBA00029909"/>
    </source>
</evidence>
<dbReference type="CDD" id="cd07895">
    <property type="entry name" value="Adenylation_mRNA_capping"/>
    <property type="match status" value="1"/>
</dbReference>
<dbReference type="Proteomes" id="UP000235388">
    <property type="component" value="Unassembled WGS sequence"/>
</dbReference>
<feature type="domain" description="mRNA capping enzyme C-terminal" evidence="18">
    <location>
        <begin position="247"/>
        <end position="361"/>
    </location>
</feature>
<dbReference type="Proteomes" id="UP000235392">
    <property type="component" value="Unassembled WGS sequence"/>
</dbReference>
<evidence type="ECO:0000313" key="20">
    <source>
        <dbReference type="EMBL" id="PLW23164.1"/>
    </source>
</evidence>
<evidence type="ECO:0000256" key="15">
    <source>
        <dbReference type="ARBA" id="ARBA00047082"/>
    </source>
</evidence>
<accession>A0A2N5T2A7</accession>
<dbReference type="GO" id="GO:0005524">
    <property type="term" value="F:ATP binding"/>
    <property type="evidence" value="ECO:0007669"/>
    <property type="project" value="InterPro"/>
</dbReference>
<keyword evidence="5" id="KW-0507">mRNA processing</keyword>
<feature type="domain" description="mRNA capping enzyme adenylation" evidence="17">
    <location>
        <begin position="46"/>
        <end position="243"/>
    </location>
</feature>
<reference evidence="23 24" key="1">
    <citation type="submission" date="2017-11" db="EMBL/GenBank/DDBJ databases">
        <title>De novo assembly and phasing of dikaryotic genomes from two isolates of Puccinia coronata f. sp. avenae, the causal agent of oat crown rust.</title>
        <authorList>
            <person name="Miller M.E."/>
            <person name="Zhang Y."/>
            <person name="Omidvar V."/>
            <person name="Sperschneider J."/>
            <person name="Schwessinger B."/>
            <person name="Raley C."/>
            <person name="Palmer J.M."/>
            <person name="Garnica D."/>
            <person name="Upadhyaya N."/>
            <person name="Rathjen J."/>
            <person name="Taylor J.M."/>
            <person name="Park R.F."/>
            <person name="Dodds P.N."/>
            <person name="Hirsch C.D."/>
            <person name="Kianian S.F."/>
            <person name="Figueroa M."/>
        </authorList>
    </citation>
    <scope>NUCLEOTIDE SEQUENCE [LARGE SCALE GENOMIC DNA]</scope>
    <source>
        <strain evidence="19">12NC29</strain>
        <strain evidence="20">12SD80</strain>
    </source>
</reference>
<dbReference type="EMBL" id="PGCI01000641">
    <property type="protein sequence ID" value="PLW23164.1"/>
    <property type="molecule type" value="Genomic_DNA"/>
</dbReference>
<dbReference type="Gene3D" id="3.30.470.30">
    <property type="entry name" value="DNA ligase/mRNA capping enzyme"/>
    <property type="match status" value="1"/>
</dbReference>
<keyword evidence="10" id="KW-0342">GTP-binding</keyword>
<keyword evidence="8" id="KW-0547">Nucleotide-binding</keyword>
<evidence type="ECO:0000256" key="2">
    <source>
        <dbReference type="ARBA" id="ARBA00010237"/>
    </source>
</evidence>
<comment type="catalytic activity">
    <reaction evidence="14">
        <text>a 5'-end diphospho-ribonucleoside in mRNA + GTP + H(+) = a 5'-end (5'-triphosphoguanosine)-ribonucleoside in mRNA + diphosphate</text>
        <dbReference type="Rhea" id="RHEA:67012"/>
        <dbReference type="Rhea" id="RHEA-COMP:17165"/>
        <dbReference type="Rhea" id="RHEA-COMP:17166"/>
        <dbReference type="ChEBI" id="CHEBI:15378"/>
        <dbReference type="ChEBI" id="CHEBI:33019"/>
        <dbReference type="ChEBI" id="CHEBI:37565"/>
        <dbReference type="ChEBI" id="CHEBI:167616"/>
        <dbReference type="ChEBI" id="CHEBI:167617"/>
        <dbReference type="EC" id="2.7.7.50"/>
    </reaction>
    <physiologicalReaction direction="left-to-right" evidence="14">
        <dbReference type="Rhea" id="RHEA:67013"/>
    </physiologicalReaction>
</comment>